<proteinExistence type="predicted"/>
<dbReference type="Proteomes" id="UP000887565">
    <property type="component" value="Unplaced"/>
</dbReference>
<dbReference type="WBParaSite" id="nRc.2.0.1.t39597-RA">
    <property type="protein sequence ID" value="nRc.2.0.1.t39597-RA"/>
    <property type="gene ID" value="nRc.2.0.1.g39597"/>
</dbReference>
<sequence>MPGLRYLMMEEAQPTDYPTAYAPRNLLDGNLLVKVSGRTITWDMPGYTLTYTSASELISKVPLNRPAITQTAQAGGTGQVITQPQAPALVVKAKQPALDTAATQAAAVVVMVPPPTQPAVAQPTTVTQVQQSAEPEPEVVTIMQSVSPTPAVLPAKVDAVEANTAKTRARMEIILEANKAKGDTIEEGLKEAIEAILLIDEGGGPKG</sequence>
<dbReference type="AlphaFoldDB" id="A0A915KL83"/>
<reference evidence="2" key="1">
    <citation type="submission" date="2022-11" db="UniProtKB">
        <authorList>
            <consortium name="WormBaseParasite"/>
        </authorList>
    </citation>
    <scope>IDENTIFICATION</scope>
</reference>
<keyword evidence="1" id="KW-1185">Reference proteome</keyword>
<accession>A0A915KL83</accession>
<organism evidence="1 2">
    <name type="scientific">Romanomermis culicivorax</name>
    <name type="common">Nematode worm</name>
    <dbReference type="NCBI Taxonomy" id="13658"/>
    <lineage>
        <taxon>Eukaryota</taxon>
        <taxon>Metazoa</taxon>
        <taxon>Ecdysozoa</taxon>
        <taxon>Nematoda</taxon>
        <taxon>Enoplea</taxon>
        <taxon>Dorylaimia</taxon>
        <taxon>Mermithida</taxon>
        <taxon>Mermithoidea</taxon>
        <taxon>Mermithidae</taxon>
        <taxon>Romanomermis</taxon>
    </lineage>
</organism>
<evidence type="ECO:0000313" key="1">
    <source>
        <dbReference type="Proteomes" id="UP000887565"/>
    </source>
</evidence>
<name>A0A915KL83_ROMCU</name>
<evidence type="ECO:0000313" key="2">
    <source>
        <dbReference type="WBParaSite" id="nRc.2.0.1.t39597-RA"/>
    </source>
</evidence>
<protein>
    <submittedName>
        <fullName evidence="2">Uncharacterized protein</fullName>
    </submittedName>
</protein>